<reference evidence="1 2" key="3">
    <citation type="journal article" date="2011" name="Mol. Syst. Biol.">
        <title>Integrative genome-scale metabolic analysis of Vibrio vulnificus for drug targeting and discovery.</title>
        <authorList>
            <person name="Kim H.U."/>
            <person name="Kim S.Y."/>
            <person name="Jeong H."/>
            <person name="Kim T.Y."/>
            <person name="Kim J.J."/>
            <person name="Choy H.E."/>
            <person name="Yi K.Y."/>
            <person name="Rhee J.H."/>
            <person name="Lee S.Y."/>
        </authorList>
    </citation>
    <scope>NUCLEOTIDE SEQUENCE [LARGE SCALE GENOMIC DNA]</scope>
    <source>
        <strain evidence="1 2">CMCP6</strain>
    </source>
</reference>
<dbReference type="InterPro" id="IPR009679">
    <property type="entry name" value="Phage_186_CII-like"/>
</dbReference>
<dbReference type="RefSeq" id="WP_011078201.1">
    <property type="nucleotide sequence ID" value="NC_004459.3"/>
</dbReference>
<evidence type="ECO:0000313" key="1">
    <source>
        <dbReference type="EMBL" id="AAO08619.1"/>
    </source>
</evidence>
<organism evidence="1 2">
    <name type="scientific">Vibrio vulnificus (strain CMCP6)</name>
    <dbReference type="NCBI Taxonomy" id="216895"/>
    <lineage>
        <taxon>Bacteria</taxon>
        <taxon>Pseudomonadati</taxon>
        <taxon>Pseudomonadota</taxon>
        <taxon>Gammaproteobacteria</taxon>
        <taxon>Vibrionales</taxon>
        <taxon>Vibrionaceae</taxon>
        <taxon>Vibrio</taxon>
    </lineage>
</organism>
<name>A0A3Q0L1A9_VIBVU</name>
<accession>A0A3Q0L1A9</accession>
<dbReference type="Proteomes" id="UP000002275">
    <property type="component" value="Chromosome I"/>
</dbReference>
<dbReference type="Pfam" id="PF06892">
    <property type="entry name" value="Phage_CP76"/>
    <property type="match status" value="1"/>
</dbReference>
<dbReference type="AlphaFoldDB" id="A0A3Q0L1A9"/>
<sequence>MHTAIVPSPTCVFPQVVHALYQTLKDYGHNETVEQHLNKRPGVLLNEINPNQTSHKLGLFDAIKLMQFTGDVQILRSIASELNHSIYFLGDYRAISDMELLNCYSRWHAEIGDVNRAIADALEDGDIERHEFDRIERELQETFAAALELLERLRALVNG</sequence>
<proteinExistence type="predicted"/>
<evidence type="ECO:0000313" key="2">
    <source>
        <dbReference type="Proteomes" id="UP000002275"/>
    </source>
</evidence>
<protein>
    <submittedName>
        <fullName evidence="1">Bacteriophage phi gp55-like protein</fullName>
    </submittedName>
</protein>
<dbReference type="KEGG" id="vvu:VV1_0079"/>
<dbReference type="GO" id="GO:0003677">
    <property type="term" value="F:DNA binding"/>
    <property type="evidence" value="ECO:0007669"/>
    <property type="project" value="InterPro"/>
</dbReference>
<gene>
    <name evidence="1" type="ordered locus">VV1_0079</name>
</gene>
<reference evidence="2" key="1">
    <citation type="submission" date="2002-12" db="EMBL/GenBank/DDBJ databases">
        <title>Complete genome sequence of Vibrio vulnificus CMCP6.</title>
        <authorList>
            <person name="Rhee J.H."/>
            <person name="Kim S.Y."/>
            <person name="Chung S.S."/>
            <person name="Kim J.J."/>
            <person name="Moon Y.H."/>
            <person name="Jeong H."/>
            <person name="Choy H.E."/>
        </authorList>
    </citation>
    <scope>NUCLEOTIDE SEQUENCE [LARGE SCALE GENOMIC DNA]</scope>
    <source>
        <strain evidence="2">CMCP6</strain>
    </source>
</reference>
<dbReference type="EMBL" id="AE016795">
    <property type="protein sequence ID" value="AAO08619.1"/>
    <property type="molecule type" value="Genomic_DNA"/>
</dbReference>
<reference evidence="1 2" key="2">
    <citation type="journal article" date="2003" name="Infect. Immun.">
        <title>Characterization and pathogenic significance of Vibrio vulnificus antigens preferentially expressed in septicemic patients.</title>
        <authorList>
            <person name="Kim Y.R."/>
            <person name="Lee S.E."/>
            <person name="Kim C.M."/>
            <person name="Kim S.Y."/>
            <person name="Shin E.K."/>
            <person name="Shin D.H."/>
            <person name="Chung S.S."/>
            <person name="Choy H.E."/>
            <person name="Progulske-Fox A."/>
            <person name="Hillman J.D."/>
            <person name="Handfield M."/>
            <person name="Rhee J.H."/>
        </authorList>
    </citation>
    <scope>NUCLEOTIDE SEQUENCE [LARGE SCALE GENOMIC DNA]</scope>
    <source>
        <strain evidence="1 2">CMCP6</strain>
    </source>
</reference>